<sequence>MTSEADAAKGQITRRSTATDVRGRAIEEDVLGPVRLRGCVAAVAQSGAHGASCIVRLPEPGESRSARAAAIERKEGRYVLVDMHWAPRAALGAALFSCTGDGAFVRLMRRAAIKRGLALQAWGLYRRCADDEDIDVALLEACISVRPDKRKPPPAPEERVYWRFVPTSTERAVFEELGEAFVAPDHRNFSNVLPGLPSSRSVSVKRKGRC</sequence>
<dbReference type="PANTHER" id="PTHR11276:SF28">
    <property type="entry name" value="DNA POLYMERASE LAMBDA"/>
    <property type="match status" value="1"/>
</dbReference>
<dbReference type="InterPro" id="IPR037160">
    <property type="entry name" value="DNA_Pol_thumb_sf"/>
</dbReference>
<dbReference type="InterPro" id="IPR029398">
    <property type="entry name" value="PolB_thumb"/>
</dbReference>
<dbReference type="InterPro" id="IPR043519">
    <property type="entry name" value="NT_sf"/>
</dbReference>
<evidence type="ECO:0000313" key="4">
    <source>
        <dbReference type="EMBL" id="EJD34839.1"/>
    </source>
</evidence>
<proteinExistence type="predicted"/>
<gene>
    <name evidence="4" type="ORF">AURDEDRAFT_188912</name>
</gene>
<feature type="domain" description="DNA polymerase beta thumb" evidence="3">
    <location>
        <begin position="94"/>
        <end position="188"/>
    </location>
</feature>
<dbReference type="eggNOG" id="KOG2534">
    <property type="taxonomic scope" value="Eukaryota"/>
</dbReference>
<dbReference type="EMBL" id="JH687917">
    <property type="protein sequence ID" value="EJD34839.1"/>
    <property type="molecule type" value="Genomic_DNA"/>
</dbReference>
<evidence type="ECO:0000256" key="2">
    <source>
        <dbReference type="ARBA" id="ARBA00022695"/>
    </source>
</evidence>
<dbReference type="SUPFAM" id="SSF81301">
    <property type="entry name" value="Nucleotidyltransferase"/>
    <property type="match status" value="1"/>
</dbReference>
<accession>J0WS12</accession>
<dbReference type="Pfam" id="PF14791">
    <property type="entry name" value="DNA_pol_B_thumb"/>
    <property type="match status" value="1"/>
</dbReference>
<dbReference type="Proteomes" id="UP000006514">
    <property type="component" value="Unassembled WGS sequence"/>
</dbReference>
<keyword evidence="5" id="KW-1185">Reference proteome</keyword>
<dbReference type="KEGG" id="adl:AURDEDRAFT_188912"/>
<dbReference type="OrthoDB" id="205514at2759"/>
<evidence type="ECO:0000256" key="1">
    <source>
        <dbReference type="ARBA" id="ARBA00022679"/>
    </source>
</evidence>
<keyword evidence="1" id="KW-0808">Transferase</keyword>
<dbReference type="InterPro" id="IPR022312">
    <property type="entry name" value="DNA_pol_X"/>
</dbReference>
<dbReference type="AlphaFoldDB" id="J0WS12"/>
<evidence type="ECO:0000313" key="5">
    <source>
        <dbReference type="Proteomes" id="UP000006514"/>
    </source>
</evidence>
<dbReference type="GO" id="GO:0005634">
    <property type="term" value="C:nucleus"/>
    <property type="evidence" value="ECO:0007669"/>
    <property type="project" value="TreeGrafter"/>
</dbReference>
<reference evidence="5" key="1">
    <citation type="journal article" date="2012" name="Science">
        <title>The Paleozoic origin of enzymatic lignin decomposition reconstructed from 31 fungal genomes.</title>
        <authorList>
            <person name="Floudas D."/>
            <person name="Binder M."/>
            <person name="Riley R."/>
            <person name="Barry K."/>
            <person name="Blanchette R.A."/>
            <person name="Henrissat B."/>
            <person name="Martinez A.T."/>
            <person name="Otillar R."/>
            <person name="Spatafora J.W."/>
            <person name="Yadav J.S."/>
            <person name="Aerts A."/>
            <person name="Benoit I."/>
            <person name="Boyd A."/>
            <person name="Carlson A."/>
            <person name="Copeland A."/>
            <person name="Coutinho P.M."/>
            <person name="de Vries R.P."/>
            <person name="Ferreira P."/>
            <person name="Findley K."/>
            <person name="Foster B."/>
            <person name="Gaskell J."/>
            <person name="Glotzer D."/>
            <person name="Gorecki P."/>
            <person name="Heitman J."/>
            <person name="Hesse C."/>
            <person name="Hori C."/>
            <person name="Igarashi K."/>
            <person name="Jurgens J.A."/>
            <person name="Kallen N."/>
            <person name="Kersten P."/>
            <person name="Kohler A."/>
            <person name="Kuees U."/>
            <person name="Kumar T.K.A."/>
            <person name="Kuo A."/>
            <person name="LaButti K."/>
            <person name="Larrondo L.F."/>
            <person name="Lindquist E."/>
            <person name="Ling A."/>
            <person name="Lombard V."/>
            <person name="Lucas S."/>
            <person name="Lundell T."/>
            <person name="Martin R."/>
            <person name="McLaughlin D.J."/>
            <person name="Morgenstern I."/>
            <person name="Morin E."/>
            <person name="Murat C."/>
            <person name="Nagy L.G."/>
            <person name="Nolan M."/>
            <person name="Ohm R.A."/>
            <person name="Patyshakuliyeva A."/>
            <person name="Rokas A."/>
            <person name="Ruiz-Duenas F.J."/>
            <person name="Sabat G."/>
            <person name="Salamov A."/>
            <person name="Samejima M."/>
            <person name="Schmutz J."/>
            <person name="Slot J.C."/>
            <person name="St John F."/>
            <person name="Stenlid J."/>
            <person name="Sun H."/>
            <person name="Sun S."/>
            <person name="Syed K."/>
            <person name="Tsang A."/>
            <person name="Wiebenga A."/>
            <person name="Young D."/>
            <person name="Pisabarro A."/>
            <person name="Eastwood D.C."/>
            <person name="Martin F."/>
            <person name="Cullen D."/>
            <person name="Grigoriev I.V."/>
            <person name="Hibbett D.S."/>
        </authorList>
    </citation>
    <scope>NUCLEOTIDE SEQUENCE [LARGE SCALE GENOMIC DNA]</scope>
    <source>
        <strain evidence="5">TFB10046</strain>
    </source>
</reference>
<dbReference type="InParanoid" id="J0WS12"/>
<keyword evidence="2" id="KW-0548">Nucleotidyltransferase</keyword>
<evidence type="ECO:0000259" key="3">
    <source>
        <dbReference type="Pfam" id="PF14791"/>
    </source>
</evidence>
<dbReference type="GO" id="GO:0003677">
    <property type="term" value="F:DNA binding"/>
    <property type="evidence" value="ECO:0007669"/>
    <property type="project" value="InterPro"/>
</dbReference>
<dbReference type="GO" id="GO:0003887">
    <property type="term" value="F:DNA-directed DNA polymerase activity"/>
    <property type="evidence" value="ECO:0007669"/>
    <property type="project" value="InterPro"/>
</dbReference>
<organism evidence="4 5">
    <name type="scientific">Auricularia subglabra (strain TFB-10046 / SS5)</name>
    <name type="common">White-rot fungus</name>
    <name type="synonym">Auricularia delicata (strain TFB10046)</name>
    <dbReference type="NCBI Taxonomy" id="717982"/>
    <lineage>
        <taxon>Eukaryota</taxon>
        <taxon>Fungi</taxon>
        <taxon>Dikarya</taxon>
        <taxon>Basidiomycota</taxon>
        <taxon>Agaricomycotina</taxon>
        <taxon>Agaricomycetes</taxon>
        <taxon>Auriculariales</taxon>
        <taxon>Auriculariaceae</taxon>
        <taxon>Auricularia</taxon>
    </lineage>
</organism>
<protein>
    <recommendedName>
        <fullName evidence="3">DNA polymerase beta thumb domain-containing protein</fullName>
    </recommendedName>
</protein>
<dbReference type="PANTHER" id="PTHR11276">
    <property type="entry name" value="DNA POLYMERASE TYPE-X FAMILY MEMBER"/>
    <property type="match status" value="1"/>
</dbReference>
<dbReference type="GO" id="GO:0006303">
    <property type="term" value="P:double-strand break repair via nonhomologous end joining"/>
    <property type="evidence" value="ECO:0007669"/>
    <property type="project" value="TreeGrafter"/>
</dbReference>
<name>J0WS12_AURST</name>
<dbReference type="Gene3D" id="3.30.210.10">
    <property type="entry name" value="DNA polymerase, thumb domain"/>
    <property type="match status" value="1"/>
</dbReference>